<keyword evidence="2" id="KW-1185">Reference proteome</keyword>
<gene>
    <name evidence="1" type="ORF">PhaeoP36_02654</name>
</gene>
<dbReference type="RefSeq" id="WP_096869400.1">
    <property type="nucleotide sequence ID" value="NZ_CP010643.1"/>
</dbReference>
<dbReference type="EMBL" id="CP010643">
    <property type="protein sequence ID" value="ATG36764.1"/>
    <property type="molecule type" value="Genomic_DNA"/>
</dbReference>
<reference evidence="1 2" key="2">
    <citation type="journal article" date="2017" name="Genome Biol. Evol.">
        <title>Trajectories and Drivers of Genome Evolution in Surface-Associated Marine Phaeobacter.</title>
        <authorList>
            <person name="Freese H.M."/>
            <person name="Sikorski J."/>
            <person name="Bunk B."/>
            <person name="Scheuner C."/>
            <person name="Meier-Kolthoff J.P."/>
            <person name="Sproer C."/>
            <person name="Gram L."/>
            <person name="Overmann J."/>
        </authorList>
    </citation>
    <scope>NUCLEOTIDE SEQUENCE [LARGE SCALE GENOMIC DNA]</scope>
    <source>
        <strain evidence="1 2">P36</strain>
    </source>
</reference>
<proteinExistence type="predicted"/>
<evidence type="ECO:0000313" key="2">
    <source>
        <dbReference type="Proteomes" id="UP000218891"/>
    </source>
</evidence>
<protein>
    <submittedName>
        <fullName evidence="1">Uncharacterized protein</fullName>
    </submittedName>
</protein>
<reference evidence="1 2" key="3">
    <citation type="journal article" date="2017" name="Int. J. Syst. Evol. Microbiol.">
        <title>Adaptation of Surface-Associated Bacteria to the Open Ocean: A Genomically Distinct Subpopulation of Phaeobacter gallaeciensis Colonizes Pacific Mesozooplankton.</title>
        <authorList>
            <person name="Freese H.M."/>
            <person name="Methner A."/>
            <person name="Overmann J."/>
        </authorList>
    </citation>
    <scope>NUCLEOTIDE SEQUENCE [LARGE SCALE GENOMIC DNA]</scope>
    <source>
        <strain evidence="1 2">P36</strain>
    </source>
</reference>
<sequence length="147" mass="15920">MEMPFKSANEITAMAASCFPLARAAATGIEQDVLELVAPKAKREAKALLTVLRRGAIFEKGVLAMLHGLVSVLDVQVLEGTYVETHYDHSPENVSEETSWSKERLTPEADRLANAVAVLFELYATLAAVHDILKAEKALEALRSSAA</sequence>
<evidence type="ECO:0000313" key="1">
    <source>
        <dbReference type="EMBL" id="ATG36764.1"/>
    </source>
</evidence>
<organism evidence="1 2">
    <name type="scientific">Phaeobacter piscinae</name>
    <dbReference type="NCBI Taxonomy" id="1580596"/>
    <lineage>
        <taxon>Bacteria</taxon>
        <taxon>Pseudomonadati</taxon>
        <taxon>Pseudomonadota</taxon>
        <taxon>Alphaproteobacteria</taxon>
        <taxon>Rhodobacterales</taxon>
        <taxon>Roseobacteraceae</taxon>
        <taxon>Phaeobacter</taxon>
    </lineage>
</organism>
<reference evidence="1 2" key="1">
    <citation type="journal article" date="2017" name="Front. Microbiol.">
        <title>Phaeobacter piscinae sp. nov., a species of the Roseobacter group and potential aquaculture probiont.</title>
        <authorList>
            <person name="Sonnenschein E.C."/>
            <person name="Phippen C.B.W."/>
            <person name="Nielsen K.F."/>
            <person name="Mateiu R.V."/>
            <person name="Melchiorsen J."/>
            <person name="Gram L."/>
            <person name="Overmann J."/>
            <person name="Freese H.M."/>
        </authorList>
    </citation>
    <scope>NUCLEOTIDE SEQUENCE [LARGE SCALE GENOMIC DNA]</scope>
    <source>
        <strain evidence="1 2">P36</strain>
    </source>
</reference>
<accession>A0ABM6PGG8</accession>
<dbReference type="Proteomes" id="UP000218891">
    <property type="component" value="Chromosome"/>
</dbReference>
<reference evidence="1 2" key="4">
    <citation type="journal article" date="2018" name="Environ. Microbiol. Rep.">
        <title>Phylogenetic distribution of roseobacticides in the Roseobacter group and their effect on microalgae.</title>
        <authorList>
            <person name="Sonnenschein E.C."/>
            <person name="Phippen C.B."/>
            <person name="Bentzon-Tilia M."/>
            <person name="Rasmussen S.A."/>
            <person name="Nielsen K.F."/>
            <person name="Gram L."/>
        </authorList>
    </citation>
    <scope>NUCLEOTIDE SEQUENCE [LARGE SCALE GENOMIC DNA]</scope>
    <source>
        <strain evidence="1 2">P36</strain>
    </source>
</reference>
<name>A0ABM6PGG8_9RHOB</name>